<feature type="domain" description="C3H1-type" evidence="5">
    <location>
        <begin position="313"/>
        <end position="341"/>
    </location>
</feature>
<evidence type="ECO:0000313" key="8">
    <source>
        <dbReference type="Proteomes" id="UP000002899"/>
    </source>
</evidence>
<dbReference type="VEuPathDB" id="PiroplasmaDB:BMR1_01G00440_2"/>
<dbReference type="OrthoDB" id="273070at2759"/>
<dbReference type="PROSITE" id="PS00028">
    <property type="entry name" value="ZINC_FINGER_C2H2_1"/>
    <property type="match status" value="1"/>
</dbReference>
<proteinExistence type="predicted"/>
<dbReference type="InterPro" id="IPR000571">
    <property type="entry name" value="Znf_CCCH"/>
</dbReference>
<dbReference type="InterPro" id="IPR036855">
    <property type="entry name" value="Znf_CCCH_sf"/>
</dbReference>
<gene>
    <name evidence="7" type="ORF">BMR1_01G00440_2</name>
</gene>
<dbReference type="InterPro" id="IPR013087">
    <property type="entry name" value="Znf_C2H2_type"/>
</dbReference>
<dbReference type="RefSeq" id="XP_021337279.1">
    <property type="nucleotide sequence ID" value="XM_021483104.1"/>
</dbReference>
<evidence type="ECO:0008006" key="9">
    <source>
        <dbReference type="Google" id="ProtNLM"/>
    </source>
</evidence>
<dbReference type="Pfam" id="PF00642">
    <property type="entry name" value="zf-CCCH"/>
    <property type="match status" value="1"/>
</dbReference>
<dbReference type="PROSITE" id="PS50157">
    <property type="entry name" value="ZINC_FINGER_C2H2_2"/>
    <property type="match status" value="1"/>
</dbReference>
<feature type="zinc finger region" description="C3H1-type" evidence="4">
    <location>
        <begin position="313"/>
        <end position="341"/>
    </location>
</feature>
<keyword evidence="1 4" id="KW-0479">Metal-binding</keyword>
<evidence type="ECO:0000259" key="5">
    <source>
        <dbReference type="PROSITE" id="PS50103"/>
    </source>
</evidence>
<dbReference type="PROSITE" id="PS50103">
    <property type="entry name" value="ZF_C3H1"/>
    <property type="match status" value="1"/>
</dbReference>
<evidence type="ECO:0000313" key="7">
    <source>
        <dbReference type="EMBL" id="SIO73169.1"/>
    </source>
</evidence>
<dbReference type="GeneID" id="24423170"/>
<keyword evidence="2 4" id="KW-0863">Zinc-finger</keyword>
<evidence type="ECO:0000256" key="2">
    <source>
        <dbReference type="ARBA" id="ARBA00022771"/>
    </source>
</evidence>
<keyword evidence="3 4" id="KW-0862">Zinc</keyword>
<protein>
    <recommendedName>
        <fullName evidence="9">C3H1-type domain-containing protein</fullName>
    </recommendedName>
</protein>
<dbReference type="KEGG" id="bmic:BMR1_01G00440_2"/>
<sequence length="407" mass="47803">MQQNYNNGNETELANATYHTNVTYYRASPQYYNRNIHYVTNPSQYVQYPCYYQMPQQFNGQAIPYYNAGPPNYPQQYNNPVGNHYNNTNQQHHQYNASRHAQMVSSHNRKPTYSNRGHGYRSHDKNKYNCKTKSNNEANFDTYECQICNLYFDKKQKLEKHLKNDHIPCIHEGCNFSAPLQILEIHAFKHLKNNKGELFVDSPEEIRIWRERRRANHPSNPHKLAAQNDSEISTRCSLEDLLRSSMNAFTTNPPTMTQREQECKTSALVPLLNKIAPPPSSLYSFLEPEKADRKIQSLEAKFGGPYSYSRSLKKKFNICNMFLRKKFCKYGANCAYSHDVSAFKRWKKLQFNLQVPKRPPLLYRLLKPEILMYEEMLIRGIVYIVKSNFLQPKILPLIEELCDKNEV</sequence>
<evidence type="ECO:0000256" key="3">
    <source>
        <dbReference type="ARBA" id="ARBA00022833"/>
    </source>
</evidence>
<dbReference type="SMART" id="SM00355">
    <property type="entry name" value="ZnF_C2H2"/>
    <property type="match status" value="2"/>
</dbReference>
<accession>A0A1N6LWC0</accession>
<reference evidence="7 8" key="1">
    <citation type="journal article" date="2012" name="Nucleic Acids Res.">
        <title>Sequencing of the smallest Apicomplexan genome from the human pathogen Babesia microti.</title>
        <authorList>
            <person name="Cornillot E."/>
            <person name="Hadj-Kaddour K."/>
            <person name="Dassouli A."/>
            <person name="Noel B."/>
            <person name="Ranwez V."/>
            <person name="Vacherie B."/>
            <person name="Augagneur Y."/>
            <person name="Bres V."/>
            <person name="Duclos A."/>
            <person name="Randazzo S."/>
            <person name="Carcy B."/>
            <person name="Debierre-Grockiego F."/>
            <person name="Delbecq S."/>
            <person name="Moubri-Menage K."/>
            <person name="Shams-Eldin H."/>
            <person name="Usmani-Brown S."/>
            <person name="Bringaud F."/>
            <person name="Wincker P."/>
            <person name="Vivares C.P."/>
            <person name="Schwarz R.T."/>
            <person name="Schetters T.P."/>
            <person name="Krause P.J."/>
            <person name="Gorenflot A."/>
            <person name="Berry V."/>
            <person name="Barbe V."/>
            <person name="Ben Mamoun C."/>
        </authorList>
    </citation>
    <scope>NUCLEOTIDE SEQUENCE [LARGE SCALE GENOMIC DNA]</scope>
    <source>
        <strain evidence="7 8">RI</strain>
    </source>
</reference>
<dbReference type="GO" id="GO:0008270">
    <property type="term" value="F:zinc ion binding"/>
    <property type="evidence" value="ECO:0007669"/>
    <property type="project" value="UniProtKB-KW"/>
</dbReference>
<dbReference type="EMBL" id="FO082871">
    <property type="protein sequence ID" value="SIO73169.1"/>
    <property type="molecule type" value="Genomic_DNA"/>
</dbReference>
<dbReference type="Proteomes" id="UP000002899">
    <property type="component" value="Chromosome I"/>
</dbReference>
<feature type="domain" description="C2H2-type" evidence="6">
    <location>
        <begin position="143"/>
        <end position="166"/>
    </location>
</feature>
<reference evidence="7 8" key="2">
    <citation type="journal article" date="2013" name="PLoS ONE">
        <title>Whole genome mapping and re-organization of the nuclear and mitochondrial genomes of Babesia microti isolates.</title>
        <authorList>
            <person name="Cornillot E."/>
            <person name="Dassouli A."/>
            <person name="Garg A."/>
            <person name="Pachikara N."/>
            <person name="Randazzo S."/>
            <person name="Depoix D."/>
            <person name="Carcy B."/>
            <person name="Delbecq S."/>
            <person name="Frutos R."/>
            <person name="Silva J.C."/>
            <person name="Sutton R."/>
            <person name="Krause P.J."/>
            <person name="Mamoun C.B."/>
        </authorList>
    </citation>
    <scope>NUCLEOTIDE SEQUENCE [LARGE SCALE GENOMIC DNA]</scope>
    <source>
        <strain evidence="7 8">RI</strain>
    </source>
</reference>
<organism evidence="7 8">
    <name type="scientific">Babesia microti (strain RI)</name>
    <dbReference type="NCBI Taxonomy" id="1133968"/>
    <lineage>
        <taxon>Eukaryota</taxon>
        <taxon>Sar</taxon>
        <taxon>Alveolata</taxon>
        <taxon>Apicomplexa</taxon>
        <taxon>Aconoidasida</taxon>
        <taxon>Piroplasmida</taxon>
        <taxon>Babesiidae</taxon>
        <taxon>Babesia</taxon>
    </lineage>
</organism>
<name>A0A1N6LWC0_BABMR</name>
<reference evidence="7 8" key="3">
    <citation type="journal article" date="2016" name="Sci. Rep.">
        <title>Genome-wide diversity and gene expression profiling of Babesia microti isolates identify polymorphic genes that mediate host-pathogen interactions.</title>
        <authorList>
            <person name="Silva J.C."/>
            <person name="Cornillot E."/>
            <person name="McCracken C."/>
            <person name="Usmani-Brown S."/>
            <person name="Dwivedi A."/>
            <person name="Ifeonu O.O."/>
            <person name="Crabtree J."/>
            <person name="Gotia H.T."/>
            <person name="Virji A.Z."/>
            <person name="Reynes C."/>
            <person name="Colinge J."/>
            <person name="Kumar V."/>
            <person name="Lawres L."/>
            <person name="Pazzi J.E."/>
            <person name="Pablo J.V."/>
            <person name="Hung C."/>
            <person name="Brancato J."/>
            <person name="Kumari P."/>
            <person name="Orvis J."/>
            <person name="Tretina K."/>
            <person name="Chibucos M."/>
            <person name="Ott S."/>
            <person name="Sadzewicz L."/>
            <person name="Sengamalay N."/>
            <person name="Shetty A.C."/>
            <person name="Su Q."/>
            <person name="Tallon L."/>
            <person name="Fraser C.M."/>
            <person name="Frutos R."/>
            <person name="Molina D.M."/>
            <person name="Krause P.J."/>
            <person name="Ben Mamoun C."/>
        </authorList>
    </citation>
    <scope>NUCLEOTIDE SEQUENCE [LARGE SCALE GENOMIC DNA]</scope>
    <source>
        <strain evidence="7 8">RI</strain>
    </source>
</reference>
<evidence type="ECO:0000256" key="1">
    <source>
        <dbReference type="ARBA" id="ARBA00022723"/>
    </source>
</evidence>
<dbReference type="SUPFAM" id="SSF90229">
    <property type="entry name" value="CCCH zinc finger"/>
    <property type="match status" value="1"/>
</dbReference>
<keyword evidence="8" id="KW-1185">Reference proteome</keyword>
<evidence type="ECO:0000259" key="6">
    <source>
        <dbReference type="PROSITE" id="PS50157"/>
    </source>
</evidence>
<dbReference type="SMART" id="SM00356">
    <property type="entry name" value="ZnF_C3H1"/>
    <property type="match status" value="1"/>
</dbReference>
<evidence type="ECO:0000256" key="4">
    <source>
        <dbReference type="PROSITE-ProRule" id="PRU00723"/>
    </source>
</evidence>
<dbReference type="AlphaFoldDB" id="A0A1N6LWC0"/>